<dbReference type="CDD" id="cd23415">
    <property type="entry name" value="beta-trefoil_Ricin_AH"/>
    <property type="match status" value="1"/>
</dbReference>
<feature type="domain" description="Ricin B lectin" evidence="2">
    <location>
        <begin position="64"/>
        <end position="180"/>
    </location>
</feature>
<protein>
    <recommendedName>
        <fullName evidence="2">Ricin B lectin domain-containing protein</fullName>
    </recommendedName>
</protein>
<accession>A0ABN3CZA2</accession>
<dbReference type="Pfam" id="PF00652">
    <property type="entry name" value="Ricin_B_lectin"/>
    <property type="match status" value="1"/>
</dbReference>
<dbReference type="RefSeq" id="WP_344493076.1">
    <property type="nucleotide sequence ID" value="NZ_BAAAQX010000044.1"/>
</dbReference>
<feature type="chain" id="PRO_5046341061" description="Ricin B lectin domain-containing protein" evidence="1">
    <location>
        <begin position="32"/>
        <end position="181"/>
    </location>
</feature>
<evidence type="ECO:0000313" key="3">
    <source>
        <dbReference type="EMBL" id="GAA2214853.1"/>
    </source>
</evidence>
<evidence type="ECO:0000313" key="4">
    <source>
        <dbReference type="Proteomes" id="UP001499843"/>
    </source>
</evidence>
<name>A0ABN3CZA2_9ACTN</name>
<evidence type="ECO:0000256" key="1">
    <source>
        <dbReference type="SAM" id="SignalP"/>
    </source>
</evidence>
<gene>
    <name evidence="3" type="ORF">GCM10009850_103190</name>
</gene>
<dbReference type="InterPro" id="IPR035992">
    <property type="entry name" value="Ricin_B-like_lectins"/>
</dbReference>
<keyword evidence="4" id="KW-1185">Reference proteome</keyword>
<proteinExistence type="predicted"/>
<dbReference type="PROSITE" id="PS50231">
    <property type="entry name" value="RICIN_B_LECTIN"/>
    <property type="match status" value="1"/>
</dbReference>
<dbReference type="Proteomes" id="UP001499843">
    <property type="component" value="Unassembled WGS sequence"/>
</dbReference>
<dbReference type="Gene3D" id="2.80.10.50">
    <property type="match status" value="1"/>
</dbReference>
<keyword evidence="1" id="KW-0732">Signal</keyword>
<reference evidence="3 4" key="1">
    <citation type="journal article" date="2019" name="Int. J. Syst. Evol. Microbiol.">
        <title>The Global Catalogue of Microorganisms (GCM) 10K type strain sequencing project: providing services to taxonomists for standard genome sequencing and annotation.</title>
        <authorList>
            <consortium name="The Broad Institute Genomics Platform"/>
            <consortium name="The Broad Institute Genome Sequencing Center for Infectious Disease"/>
            <person name="Wu L."/>
            <person name="Ma J."/>
        </authorList>
    </citation>
    <scope>NUCLEOTIDE SEQUENCE [LARGE SCALE GENOMIC DNA]</scope>
    <source>
        <strain evidence="3 4">JCM 16114</strain>
    </source>
</reference>
<comment type="caution">
    <text evidence="3">The sequence shown here is derived from an EMBL/GenBank/DDBJ whole genome shotgun (WGS) entry which is preliminary data.</text>
</comment>
<dbReference type="SUPFAM" id="SSF50370">
    <property type="entry name" value="Ricin B-like lectins"/>
    <property type="match status" value="1"/>
</dbReference>
<feature type="signal peptide" evidence="1">
    <location>
        <begin position="1"/>
        <end position="31"/>
    </location>
</feature>
<dbReference type="EMBL" id="BAAAQX010000044">
    <property type="protein sequence ID" value="GAA2214853.1"/>
    <property type="molecule type" value="Genomic_DNA"/>
</dbReference>
<dbReference type="InterPro" id="IPR000772">
    <property type="entry name" value="Ricin_B_lectin"/>
</dbReference>
<organism evidence="3 4">
    <name type="scientific">Nonomuraea monospora</name>
    <dbReference type="NCBI Taxonomy" id="568818"/>
    <lineage>
        <taxon>Bacteria</taxon>
        <taxon>Bacillati</taxon>
        <taxon>Actinomycetota</taxon>
        <taxon>Actinomycetes</taxon>
        <taxon>Streptosporangiales</taxon>
        <taxon>Streptosporangiaceae</taxon>
        <taxon>Nonomuraea</taxon>
    </lineage>
</organism>
<evidence type="ECO:0000259" key="2">
    <source>
        <dbReference type="Pfam" id="PF00652"/>
    </source>
</evidence>
<sequence length="181" mass="19042">MRQRIRTALISMSVVATAAVGTGLASAPATAAPTATALLGTAAAPGAGTLSGFTAEPADVTAQSVQLRNLATHRCLEQAYGGATGHVFTAPCHGGTSQTWTWIGGGDFKSLRNLWSQECLDGTSATGRVYTLSCNNGGYQWWKMYANGQIGQYQSGHKLDSNWEGSVYLSPGNTGDYQKWF</sequence>